<comment type="similarity">
    <text evidence="7 10">Belongs to the fluoride channel Fluc/FEX (TC 1.A.43) family.</text>
</comment>
<name>A0A1C7DTU8_9BACL</name>
<keyword evidence="10" id="KW-0479">Metal-binding</keyword>
<dbReference type="Proteomes" id="UP000092687">
    <property type="component" value="Chromosome"/>
</dbReference>
<evidence type="ECO:0000256" key="9">
    <source>
        <dbReference type="ARBA" id="ARBA00049940"/>
    </source>
</evidence>
<dbReference type="GO" id="GO:0005886">
    <property type="term" value="C:plasma membrane"/>
    <property type="evidence" value="ECO:0007669"/>
    <property type="project" value="UniProtKB-SubCell"/>
</dbReference>
<evidence type="ECO:0000256" key="4">
    <source>
        <dbReference type="ARBA" id="ARBA00022989"/>
    </source>
</evidence>
<feature type="binding site" evidence="10">
    <location>
        <position position="66"/>
    </location>
    <ligand>
        <name>Na(+)</name>
        <dbReference type="ChEBI" id="CHEBI:29101"/>
        <note>structural</note>
    </ligand>
</feature>
<comment type="catalytic activity">
    <reaction evidence="8">
        <text>fluoride(in) = fluoride(out)</text>
        <dbReference type="Rhea" id="RHEA:76159"/>
        <dbReference type="ChEBI" id="CHEBI:17051"/>
    </reaction>
    <physiologicalReaction direction="left-to-right" evidence="8">
        <dbReference type="Rhea" id="RHEA:76160"/>
    </physiologicalReaction>
</comment>
<evidence type="ECO:0000313" key="11">
    <source>
        <dbReference type="EMBL" id="ANU15070.1"/>
    </source>
</evidence>
<reference evidence="12" key="1">
    <citation type="submission" date="2016-07" db="EMBL/GenBank/DDBJ databases">
        <authorList>
            <person name="See-Too W.S."/>
        </authorList>
    </citation>
    <scope>NUCLEOTIDE SEQUENCE [LARGE SCALE GENOMIC DNA]</scope>
    <source>
        <strain evidence="12">DSM 24743</strain>
    </source>
</reference>
<feature type="transmembrane region" description="Helical" evidence="10">
    <location>
        <begin position="86"/>
        <end position="110"/>
    </location>
</feature>
<dbReference type="InterPro" id="IPR003691">
    <property type="entry name" value="FluC"/>
</dbReference>
<feature type="transmembrane region" description="Helical" evidence="10">
    <location>
        <begin position="29"/>
        <end position="47"/>
    </location>
</feature>
<gene>
    <name evidence="10" type="primary">fluC</name>
    <name evidence="10" type="synonym">crcB</name>
    <name evidence="11" type="ORF">BBI08_14935</name>
</gene>
<dbReference type="AlphaFoldDB" id="A0A1C7DTU8"/>
<feature type="transmembrane region" description="Helical" evidence="10">
    <location>
        <begin position="59"/>
        <end position="80"/>
    </location>
</feature>
<evidence type="ECO:0000256" key="1">
    <source>
        <dbReference type="ARBA" id="ARBA00004651"/>
    </source>
</evidence>
<dbReference type="EMBL" id="CP016537">
    <property type="protein sequence ID" value="ANU15070.1"/>
    <property type="molecule type" value="Genomic_DNA"/>
</dbReference>
<keyword evidence="3 10" id="KW-0812">Transmembrane</keyword>
<keyword evidence="6 10" id="KW-0407">Ion channel</keyword>
<dbReference type="GO" id="GO:0046872">
    <property type="term" value="F:metal ion binding"/>
    <property type="evidence" value="ECO:0007669"/>
    <property type="project" value="UniProtKB-KW"/>
</dbReference>
<evidence type="ECO:0000313" key="12">
    <source>
        <dbReference type="Proteomes" id="UP000092687"/>
    </source>
</evidence>
<comment type="subcellular location">
    <subcellularLocation>
        <location evidence="1 10">Cell membrane</location>
        <topology evidence="1 10">Multi-pass membrane protein</topology>
    </subcellularLocation>
</comment>
<keyword evidence="10" id="KW-0813">Transport</keyword>
<evidence type="ECO:0000256" key="8">
    <source>
        <dbReference type="ARBA" id="ARBA00035585"/>
    </source>
</evidence>
<keyword evidence="10" id="KW-0915">Sodium</keyword>
<comment type="activity regulation">
    <text evidence="10">Na(+) is not transported, but it plays an essential structural role and its presence is essential for fluoride channel function.</text>
</comment>
<keyword evidence="10" id="KW-0406">Ion transport</keyword>
<dbReference type="GO" id="GO:0062054">
    <property type="term" value="F:fluoride channel activity"/>
    <property type="evidence" value="ECO:0007669"/>
    <property type="project" value="UniProtKB-UniRule"/>
</dbReference>
<evidence type="ECO:0000256" key="5">
    <source>
        <dbReference type="ARBA" id="ARBA00023136"/>
    </source>
</evidence>
<dbReference type="Pfam" id="PF02537">
    <property type="entry name" value="CRCB"/>
    <property type="match status" value="1"/>
</dbReference>
<evidence type="ECO:0000256" key="6">
    <source>
        <dbReference type="ARBA" id="ARBA00023303"/>
    </source>
</evidence>
<dbReference type="RefSeq" id="WP_040851116.1">
    <property type="nucleotide sequence ID" value="NZ_CP016537.2"/>
</dbReference>
<protein>
    <recommendedName>
        <fullName evidence="10">Fluoride-specific ion channel FluC</fullName>
    </recommendedName>
</protein>
<feature type="binding site" evidence="10">
    <location>
        <position position="69"/>
    </location>
    <ligand>
        <name>Na(+)</name>
        <dbReference type="ChEBI" id="CHEBI:29101"/>
        <note>structural</note>
    </ligand>
</feature>
<evidence type="ECO:0000256" key="2">
    <source>
        <dbReference type="ARBA" id="ARBA00022475"/>
    </source>
</evidence>
<dbReference type="HAMAP" id="MF_00454">
    <property type="entry name" value="FluC"/>
    <property type="match status" value="1"/>
</dbReference>
<reference evidence="12" key="2">
    <citation type="submission" date="2016-10" db="EMBL/GenBank/DDBJ databases">
        <authorList>
            <person name="See-Too W.S."/>
        </authorList>
    </citation>
    <scope>NUCLEOTIDE SEQUENCE [LARGE SCALE GENOMIC DNA]</scope>
    <source>
        <strain evidence="12">DSM 24743</strain>
    </source>
</reference>
<keyword evidence="2 10" id="KW-1003">Cell membrane</keyword>
<evidence type="ECO:0000256" key="7">
    <source>
        <dbReference type="ARBA" id="ARBA00035120"/>
    </source>
</evidence>
<dbReference type="KEGG" id="phc:BBI08_14935"/>
<dbReference type="STRING" id="1215089.BBI08_14935"/>
<keyword evidence="4 10" id="KW-1133">Transmembrane helix</keyword>
<sequence length="117" mass="12239">MTRILAVGLGGMIGALLRSGIYMVAADGLGLWLVNVIGSFLIGVAAIRLSQQSAELRLLISTGLLGSFTTFSAFSSGWFYYLESSIWLGIAFAMSMTIACVAAAGAGLWVGRKEVSP</sequence>
<dbReference type="GO" id="GO:0140114">
    <property type="term" value="P:cellular detoxification of fluoride"/>
    <property type="evidence" value="ECO:0007669"/>
    <property type="project" value="UniProtKB-UniRule"/>
</dbReference>
<comment type="function">
    <text evidence="9 10">Fluoride-specific ion channel. Important for reducing fluoride concentration in the cell, thus reducing its toxicity.</text>
</comment>
<keyword evidence="5 10" id="KW-0472">Membrane</keyword>
<proteinExistence type="inferred from homology"/>
<evidence type="ECO:0000256" key="10">
    <source>
        <dbReference type="HAMAP-Rule" id="MF_00454"/>
    </source>
</evidence>
<evidence type="ECO:0000256" key="3">
    <source>
        <dbReference type="ARBA" id="ARBA00022692"/>
    </source>
</evidence>
<organism evidence="11 12">
    <name type="scientific">Planococcus halocryophilus</name>
    <dbReference type="NCBI Taxonomy" id="1215089"/>
    <lineage>
        <taxon>Bacteria</taxon>
        <taxon>Bacillati</taxon>
        <taxon>Bacillota</taxon>
        <taxon>Bacilli</taxon>
        <taxon>Bacillales</taxon>
        <taxon>Caryophanaceae</taxon>
        <taxon>Planococcus</taxon>
    </lineage>
</organism>
<accession>A0A1C7DTU8</accession>
<dbReference type="OrthoDB" id="9799631at2"/>
<keyword evidence="12" id="KW-1185">Reference proteome</keyword>